<dbReference type="Pfam" id="PF04177">
    <property type="entry name" value="TAP42"/>
    <property type="match status" value="1"/>
</dbReference>
<dbReference type="Gene3D" id="1.25.40.540">
    <property type="entry name" value="TAP42-like family"/>
    <property type="match status" value="1"/>
</dbReference>
<dbReference type="InterPro" id="IPR007304">
    <property type="entry name" value="TAP46-like"/>
</dbReference>
<proteinExistence type="predicted"/>
<dbReference type="EMBL" id="UFAJ01000007">
    <property type="protein sequence ID" value="SSD58359.1"/>
    <property type="molecule type" value="Genomic_DNA"/>
</dbReference>
<dbReference type="GO" id="GO:0035303">
    <property type="term" value="P:regulation of dephosphorylation"/>
    <property type="evidence" value="ECO:0007669"/>
    <property type="project" value="TreeGrafter"/>
</dbReference>
<dbReference type="Proteomes" id="UP000262825">
    <property type="component" value="Unassembled WGS sequence"/>
</dbReference>
<sequence>MSLLQEYNKLIHDIETKILKTTIRQDTKEFQDELSSIFNSLLTLKQKIFNNLALFSENEQLEDVPTANLKYLTTDYYLALLLSKKQAVVPNLKTTDTATSFSNSDSFYISNRNKIKLGFLTKSVQLYMQFLVTLSDYEILDDKLIRKINSFNKTYSPTLEELSGVLSSSKQLSPEKKRNWKIEIFKSEKEVAEKVKLLEEKFKLTSKENDVDDELLREVYVNQLKQLSYKAYSAIEGNLYESEFLKNFSTTDAITEANQKSHDQERSTKDKTGYTERLETLNKPLLSKNGKVLRNFTLLDKKDQLKSQVFGHGQYGPTMTVEEFLDNEFASGRVLQGGEEKLDYYEDEQNEDNENWADRQTYKAREWDNFTESHAKGSGNTMNRG</sequence>
<gene>
    <name evidence="1" type="ORF">SCODWIG_00120</name>
</gene>
<protein>
    <submittedName>
        <fullName evidence="1">Related to Type 2A phosphatase-associated protein 42</fullName>
    </submittedName>
</protein>
<dbReference type="GO" id="GO:0009966">
    <property type="term" value="P:regulation of signal transduction"/>
    <property type="evidence" value="ECO:0007669"/>
    <property type="project" value="InterPro"/>
</dbReference>
<evidence type="ECO:0000313" key="2">
    <source>
        <dbReference type="Proteomes" id="UP000262825"/>
    </source>
</evidence>
<keyword evidence="2" id="KW-1185">Reference proteome</keyword>
<accession>A0A376B162</accession>
<dbReference type="VEuPathDB" id="FungiDB:SCODWIG_00120"/>
<organism evidence="1 2">
    <name type="scientific">Saccharomycodes ludwigii</name>
    <dbReference type="NCBI Taxonomy" id="36035"/>
    <lineage>
        <taxon>Eukaryota</taxon>
        <taxon>Fungi</taxon>
        <taxon>Dikarya</taxon>
        <taxon>Ascomycota</taxon>
        <taxon>Saccharomycotina</taxon>
        <taxon>Saccharomycetes</taxon>
        <taxon>Saccharomycodales</taxon>
        <taxon>Saccharomycodaceae</taxon>
        <taxon>Saccharomycodes</taxon>
    </lineage>
</organism>
<dbReference type="InterPro" id="IPR038511">
    <property type="entry name" value="TAP42/TAP46-like_sf"/>
</dbReference>
<dbReference type="PANTHER" id="PTHR10933">
    <property type="entry name" value="IMMUNOGLOBULIN-BINDING PROTEIN 1"/>
    <property type="match status" value="1"/>
</dbReference>
<dbReference type="AlphaFoldDB" id="A0A376B162"/>
<dbReference type="PANTHER" id="PTHR10933:SF9">
    <property type="entry name" value="IMMUNOGLOBULIN-BINDING PROTEIN 1"/>
    <property type="match status" value="1"/>
</dbReference>
<reference evidence="2" key="1">
    <citation type="submission" date="2018-06" db="EMBL/GenBank/DDBJ databases">
        <authorList>
            <person name="Guldener U."/>
        </authorList>
    </citation>
    <scope>NUCLEOTIDE SEQUENCE [LARGE SCALE GENOMIC DNA]</scope>
    <source>
        <strain evidence="2">UTAD17</strain>
    </source>
</reference>
<dbReference type="GO" id="GO:0051721">
    <property type="term" value="F:protein phosphatase 2A binding"/>
    <property type="evidence" value="ECO:0007669"/>
    <property type="project" value="TreeGrafter"/>
</dbReference>
<dbReference type="GO" id="GO:0005829">
    <property type="term" value="C:cytosol"/>
    <property type="evidence" value="ECO:0007669"/>
    <property type="project" value="TreeGrafter"/>
</dbReference>
<name>A0A376B162_9ASCO</name>
<evidence type="ECO:0000313" key="1">
    <source>
        <dbReference type="EMBL" id="SSD58359.1"/>
    </source>
</evidence>